<reference evidence="1 2" key="2">
    <citation type="journal article" date="2010" name="Stand. Genomic Sci.">
        <title>Complete genome sequence of Chitinophaga pinensis type strain (UQM 2034).</title>
        <authorList>
            <person name="Glavina Del Rio T."/>
            <person name="Abt B."/>
            <person name="Spring S."/>
            <person name="Lapidus A."/>
            <person name="Nolan M."/>
            <person name="Tice H."/>
            <person name="Copeland A."/>
            <person name="Cheng J.F."/>
            <person name="Chen F."/>
            <person name="Bruce D."/>
            <person name="Goodwin L."/>
            <person name="Pitluck S."/>
            <person name="Ivanova N."/>
            <person name="Mavromatis K."/>
            <person name="Mikhailova N."/>
            <person name="Pati A."/>
            <person name="Chen A."/>
            <person name="Palaniappan K."/>
            <person name="Land M."/>
            <person name="Hauser L."/>
            <person name="Chang Y.J."/>
            <person name="Jeffries C.D."/>
            <person name="Chain P."/>
            <person name="Saunders E."/>
            <person name="Detter J.C."/>
            <person name="Brettin T."/>
            <person name="Rohde M."/>
            <person name="Goker M."/>
            <person name="Bristow J."/>
            <person name="Eisen J.A."/>
            <person name="Markowitz V."/>
            <person name="Hugenholtz P."/>
            <person name="Kyrpides N.C."/>
            <person name="Klenk H.P."/>
            <person name="Lucas S."/>
        </authorList>
    </citation>
    <scope>NUCLEOTIDE SEQUENCE [LARGE SCALE GENOMIC DNA]</scope>
    <source>
        <strain evidence="2">ATCC 43595 / DSM 2588 / LMG 13176 / NBRC 15968 / NCIMB 11800 / UQM 2034</strain>
    </source>
</reference>
<dbReference type="EMBL" id="CP001699">
    <property type="protein sequence ID" value="ACU61839.1"/>
    <property type="molecule type" value="Genomic_DNA"/>
</dbReference>
<dbReference type="Proteomes" id="UP000002215">
    <property type="component" value="Chromosome"/>
</dbReference>
<dbReference type="KEGG" id="cpi:Cpin_4393"/>
<reference evidence="2" key="1">
    <citation type="submission" date="2009-08" db="EMBL/GenBank/DDBJ databases">
        <title>The complete genome of Chitinophaga pinensis DSM 2588.</title>
        <authorList>
            <consortium name="US DOE Joint Genome Institute (JGI-PGF)"/>
            <person name="Lucas S."/>
            <person name="Copeland A."/>
            <person name="Lapidus A."/>
            <person name="Glavina del Rio T."/>
            <person name="Dalin E."/>
            <person name="Tice H."/>
            <person name="Bruce D."/>
            <person name="Goodwin L."/>
            <person name="Pitluck S."/>
            <person name="Kyrpides N."/>
            <person name="Mavromatis K."/>
            <person name="Ivanova N."/>
            <person name="Mikhailova N."/>
            <person name="Sims D."/>
            <person name="Meinche L."/>
            <person name="Brettin T."/>
            <person name="Detter J.C."/>
            <person name="Han C."/>
            <person name="Larimer F."/>
            <person name="Land M."/>
            <person name="Hauser L."/>
            <person name="Markowitz V."/>
            <person name="Cheng J.-F."/>
            <person name="Hugenholtz P."/>
            <person name="Woyke T."/>
            <person name="Wu D."/>
            <person name="Spring S."/>
            <person name="Klenk H.-P."/>
            <person name="Eisen J.A."/>
        </authorList>
    </citation>
    <scope>NUCLEOTIDE SEQUENCE [LARGE SCALE GENOMIC DNA]</scope>
    <source>
        <strain evidence="2">ATCC 43595 / DSM 2588 / LMG 13176 / NBRC 15968 / NCIMB 11800 / UQM 2034</strain>
    </source>
</reference>
<accession>A0A979G6L9</accession>
<name>A0A979G6L9_CHIPD</name>
<evidence type="ECO:0000313" key="2">
    <source>
        <dbReference type="Proteomes" id="UP000002215"/>
    </source>
</evidence>
<gene>
    <name evidence="1" type="ordered locus">Cpin_4393</name>
</gene>
<proteinExistence type="predicted"/>
<evidence type="ECO:0000313" key="1">
    <source>
        <dbReference type="EMBL" id="ACU61839.1"/>
    </source>
</evidence>
<dbReference type="AlphaFoldDB" id="A0A979G6L9"/>
<protein>
    <submittedName>
        <fullName evidence="1">Uncharacterized protein</fullName>
    </submittedName>
</protein>
<organism evidence="1 2">
    <name type="scientific">Chitinophaga pinensis (strain ATCC 43595 / DSM 2588 / LMG 13176 / NBRC 15968 / NCIMB 11800 / UQM 2034)</name>
    <dbReference type="NCBI Taxonomy" id="485918"/>
    <lineage>
        <taxon>Bacteria</taxon>
        <taxon>Pseudomonadati</taxon>
        <taxon>Bacteroidota</taxon>
        <taxon>Chitinophagia</taxon>
        <taxon>Chitinophagales</taxon>
        <taxon>Chitinophagaceae</taxon>
        <taxon>Chitinophaga</taxon>
    </lineage>
</organism>
<sequence>MTRTSNNQLAYKIKTISLMHIFNQLTSEAYATVALAA</sequence>